<dbReference type="AlphaFoldDB" id="A0A940MW66"/>
<dbReference type="EMBL" id="JAGIZA010000003">
    <property type="protein sequence ID" value="MBP0492105.1"/>
    <property type="molecule type" value="Genomic_DNA"/>
</dbReference>
<gene>
    <name evidence="2" type="ORF">J5Y10_04865</name>
</gene>
<accession>A0A940MW66</accession>
<feature type="region of interest" description="Disordered" evidence="1">
    <location>
        <begin position="122"/>
        <end position="206"/>
    </location>
</feature>
<protein>
    <submittedName>
        <fullName evidence="2">DUF1376 domain-containing protein</fullName>
    </submittedName>
</protein>
<organism evidence="2 3">
    <name type="scientific">Roseomonas indoligenes</name>
    <dbReference type="NCBI Taxonomy" id="2820811"/>
    <lineage>
        <taxon>Bacteria</taxon>
        <taxon>Pseudomonadati</taxon>
        <taxon>Pseudomonadota</taxon>
        <taxon>Alphaproteobacteria</taxon>
        <taxon>Acetobacterales</taxon>
        <taxon>Roseomonadaceae</taxon>
        <taxon>Roseomonas</taxon>
    </lineage>
</organism>
<dbReference type="RefSeq" id="WP_209371336.1">
    <property type="nucleotide sequence ID" value="NZ_JAGIZA010000003.1"/>
</dbReference>
<dbReference type="Pfam" id="PF07120">
    <property type="entry name" value="DUF1376"/>
    <property type="match status" value="1"/>
</dbReference>
<evidence type="ECO:0000313" key="2">
    <source>
        <dbReference type="EMBL" id="MBP0492105.1"/>
    </source>
</evidence>
<name>A0A940MW66_9PROT</name>
<dbReference type="InterPro" id="IPR010781">
    <property type="entry name" value="DUF1376"/>
</dbReference>
<comment type="caution">
    <text evidence="2">The sequence shown here is derived from an EMBL/GenBank/DDBJ whole genome shotgun (WGS) entry which is preliminary data.</text>
</comment>
<reference evidence="2" key="1">
    <citation type="submission" date="2021-03" db="EMBL/GenBank/DDBJ databases">
        <authorList>
            <person name="So Y."/>
        </authorList>
    </citation>
    <scope>NUCLEOTIDE SEQUENCE</scope>
    <source>
        <strain evidence="2">SG15</strain>
    </source>
</reference>
<proteinExistence type="predicted"/>
<evidence type="ECO:0000313" key="3">
    <source>
        <dbReference type="Proteomes" id="UP000677537"/>
    </source>
</evidence>
<dbReference type="Proteomes" id="UP000677537">
    <property type="component" value="Unassembled WGS sequence"/>
</dbReference>
<feature type="compositionally biased region" description="Basic and acidic residues" evidence="1">
    <location>
        <begin position="122"/>
        <end position="137"/>
    </location>
</feature>
<sequence>MSQAPPDPMTPAECDLRGLPFMPLDVVRLGDSDLVALSTGEEFKAAVMLWCKAWLQVPAASLPDDPRILAHLSGAGTRWAKVREVALRGWVRCSDGRLYHPVIAEKAREAWSFRVLQRERSKRANEKRWGSRGDAATHADGMPGASPKPPQQAPAGIAGASPNDPHGDARGDPKGQGQGQGQSTSLRSASPARGTRLPTDWQPGDADRAFARSLGLDPDAVAEEFRDFWCALPGSKALKLDWSATFHNRCREVAGRRRGGAPIGSGSPAGAGKRNPLDWMNQPGAFEEVVNA</sequence>
<feature type="region of interest" description="Disordered" evidence="1">
    <location>
        <begin position="256"/>
        <end position="279"/>
    </location>
</feature>
<keyword evidence="3" id="KW-1185">Reference proteome</keyword>
<evidence type="ECO:0000256" key="1">
    <source>
        <dbReference type="SAM" id="MobiDB-lite"/>
    </source>
</evidence>